<dbReference type="EMBL" id="LRRQ01000075">
    <property type="protein sequence ID" value="OAM90126.1"/>
    <property type="molecule type" value="Genomic_DNA"/>
</dbReference>
<protein>
    <submittedName>
        <fullName evidence="3">Formyltransferase</fullName>
    </submittedName>
</protein>
<dbReference type="SUPFAM" id="SSF50486">
    <property type="entry name" value="FMT C-terminal domain-like"/>
    <property type="match status" value="1"/>
</dbReference>
<dbReference type="OrthoDB" id="9802815at2"/>
<dbReference type="InterPro" id="IPR005793">
    <property type="entry name" value="Formyl_trans_C"/>
</dbReference>
<dbReference type="RefSeq" id="WP_068770156.1">
    <property type="nucleotide sequence ID" value="NZ_CP109796.1"/>
</dbReference>
<dbReference type="SUPFAM" id="SSF53328">
    <property type="entry name" value="Formyltransferase"/>
    <property type="match status" value="1"/>
</dbReference>
<dbReference type="Pfam" id="PF00551">
    <property type="entry name" value="Formyl_trans_N"/>
    <property type="match status" value="1"/>
</dbReference>
<dbReference type="NCBIfam" id="NF005414">
    <property type="entry name" value="PRK06988.1"/>
    <property type="match status" value="1"/>
</dbReference>
<evidence type="ECO:0000259" key="1">
    <source>
        <dbReference type="Pfam" id="PF00551"/>
    </source>
</evidence>
<dbReference type="InterPro" id="IPR036477">
    <property type="entry name" value="Formyl_transf_N_sf"/>
</dbReference>
<feature type="domain" description="Formyl transferase N-terminal" evidence="1">
    <location>
        <begin position="6"/>
        <end position="177"/>
    </location>
</feature>
<dbReference type="CDD" id="cd08702">
    <property type="entry name" value="Arna_FMT_C"/>
    <property type="match status" value="1"/>
</dbReference>
<organism evidence="3 4">
    <name type="scientific">Termitidicoccus mucosus</name>
    <dbReference type="NCBI Taxonomy" id="1184151"/>
    <lineage>
        <taxon>Bacteria</taxon>
        <taxon>Pseudomonadati</taxon>
        <taxon>Verrucomicrobiota</taxon>
        <taxon>Opitutia</taxon>
        <taxon>Opitutales</taxon>
        <taxon>Opitutaceae</taxon>
        <taxon>Termitidicoccus</taxon>
    </lineage>
</organism>
<dbReference type="PANTHER" id="PTHR11138">
    <property type="entry name" value="METHIONYL-TRNA FORMYLTRANSFERASE"/>
    <property type="match status" value="1"/>
</dbReference>
<dbReference type="PANTHER" id="PTHR11138:SF5">
    <property type="entry name" value="METHIONYL-TRNA FORMYLTRANSFERASE, MITOCHONDRIAL"/>
    <property type="match status" value="1"/>
</dbReference>
<dbReference type="GO" id="GO:0005829">
    <property type="term" value="C:cytosol"/>
    <property type="evidence" value="ECO:0007669"/>
    <property type="project" value="TreeGrafter"/>
</dbReference>
<comment type="caution">
    <text evidence="3">The sequence shown here is derived from an EMBL/GenBank/DDBJ whole genome shotgun (WGS) entry which is preliminary data.</text>
</comment>
<name>A0A178IM28_9BACT</name>
<dbReference type="Gene3D" id="3.40.50.12230">
    <property type="match status" value="1"/>
</dbReference>
<accession>A0A178IM28</accession>
<evidence type="ECO:0000259" key="2">
    <source>
        <dbReference type="Pfam" id="PF02911"/>
    </source>
</evidence>
<dbReference type="Pfam" id="PF02911">
    <property type="entry name" value="Formyl_trans_C"/>
    <property type="match status" value="1"/>
</dbReference>
<keyword evidence="4" id="KW-1185">Reference proteome</keyword>
<evidence type="ECO:0000313" key="4">
    <source>
        <dbReference type="Proteomes" id="UP000078486"/>
    </source>
</evidence>
<dbReference type="STRING" id="1184151.AW736_10140"/>
<dbReference type="Proteomes" id="UP000078486">
    <property type="component" value="Unassembled WGS sequence"/>
</dbReference>
<proteinExistence type="predicted"/>
<sequence length="310" mass="33065">MNGPRIVFFGYSEAGSECLDLLLARGDHVAALFTHEDAAGENIWFRTPAASARARGIPVFAPGSVNTPEWRDRIASLGPDLILSVYYRHIIGTRILAMPRLGAFNIHGSLLPRYRGRAPVNWAVLHGEPRIGMTLHRMTARADAGAIVDQEGVDIGPRDTAAEAFRKVLPCATRVLARQIDALLAGRAPETPQDETLATTFGARRPEDGRIDWRRTTAQIFNLVRAVADPFPGAFTEPAPGSRLMVWWAEPAAAPRAPGVVPGTILSAAPLVVATGDGALEITRPGWAGAAVPLRSGALLPFAAPSPSSV</sequence>
<keyword evidence="3" id="KW-0808">Transferase</keyword>
<dbReference type="GO" id="GO:0004479">
    <property type="term" value="F:methionyl-tRNA formyltransferase activity"/>
    <property type="evidence" value="ECO:0007669"/>
    <property type="project" value="TreeGrafter"/>
</dbReference>
<gene>
    <name evidence="3" type="ORF">AW736_10140</name>
</gene>
<dbReference type="InterPro" id="IPR002376">
    <property type="entry name" value="Formyl_transf_N"/>
</dbReference>
<reference evidence="3 4" key="1">
    <citation type="submission" date="2016-01" db="EMBL/GenBank/DDBJ databases">
        <title>High potential of lignocellulose degradation of a new Verrucomicrobia species.</title>
        <authorList>
            <person name="Wang Y."/>
            <person name="Shi Y."/>
            <person name="Qiu Z."/>
            <person name="Liu S."/>
            <person name="Yang H."/>
        </authorList>
    </citation>
    <scope>NUCLEOTIDE SEQUENCE [LARGE SCALE GENOMIC DNA]</scope>
    <source>
        <strain evidence="3 4">TSB47</strain>
    </source>
</reference>
<dbReference type="InterPro" id="IPR011034">
    <property type="entry name" value="Formyl_transferase-like_C_sf"/>
</dbReference>
<evidence type="ECO:0000313" key="3">
    <source>
        <dbReference type="EMBL" id="OAM90126.1"/>
    </source>
</evidence>
<feature type="domain" description="Formyl transferase C-terminal" evidence="2">
    <location>
        <begin position="206"/>
        <end position="284"/>
    </location>
</feature>
<dbReference type="AlphaFoldDB" id="A0A178IM28"/>